<dbReference type="AlphaFoldDB" id="A0A1I8BC04"/>
<reference evidence="2" key="1">
    <citation type="submission" date="2016-11" db="UniProtKB">
        <authorList>
            <consortium name="WormBaseParasite"/>
        </authorList>
    </citation>
    <scope>IDENTIFICATION</scope>
</reference>
<proteinExistence type="predicted"/>
<name>A0A1I8BC04_MELHA</name>
<dbReference type="Proteomes" id="UP000095281">
    <property type="component" value="Unplaced"/>
</dbReference>
<keyword evidence="1" id="KW-1185">Reference proteome</keyword>
<sequence>MSNRILLETSNSPNNIRQQQRLDGQQLIQSHSSIYSSDGFSCSSDSLPAPLIYQRNTSNIEQNSLNKQLNGDNNNKIQTNLAWDTFRLLPPEPDRNSKESTENRVIITPKNAAKWAWALLLSLFIPE</sequence>
<protein>
    <submittedName>
        <fullName evidence="2">Uncharacterized protein</fullName>
    </submittedName>
</protein>
<evidence type="ECO:0000313" key="2">
    <source>
        <dbReference type="WBParaSite" id="MhA1_Contig1895.frz3.gene4"/>
    </source>
</evidence>
<dbReference type="WBParaSite" id="MhA1_Contig1895.frz3.gene4">
    <property type="protein sequence ID" value="MhA1_Contig1895.frz3.gene4"/>
    <property type="gene ID" value="MhA1_Contig1895.frz3.gene4"/>
</dbReference>
<accession>A0A1I8BC04</accession>
<evidence type="ECO:0000313" key="1">
    <source>
        <dbReference type="Proteomes" id="UP000095281"/>
    </source>
</evidence>
<organism evidence="1 2">
    <name type="scientific">Meloidogyne hapla</name>
    <name type="common">Root-knot nematode worm</name>
    <dbReference type="NCBI Taxonomy" id="6305"/>
    <lineage>
        <taxon>Eukaryota</taxon>
        <taxon>Metazoa</taxon>
        <taxon>Ecdysozoa</taxon>
        <taxon>Nematoda</taxon>
        <taxon>Chromadorea</taxon>
        <taxon>Rhabditida</taxon>
        <taxon>Tylenchina</taxon>
        <taxon>Tylenchomorpha</taxon>
        <taxon>Tylenchoidea</taxon>
        <taxon>Meloidogynidae</taxon>
        <taxon>Meloidogyninae</taxon>
        <taxon>Meloidogyne</taxon>
    </lineage>
</organism>